<evidence type="ECO:0000256" key="2">
    <source>
        <dbReference type="ARBA" id="ARBA00022490"/>
    </source>
</evidence>
<dbReference type="PATRIC" id="fig|1302649.3.peg.2326"/>
<evidence type="ECO:0000256" key="13">
    <source>
        <dbReference type="ARBA" id="ARBA00042156"/>
    </source>
</evidence>
<gene>
    <name evidence="14" type="ORF">TMUPMC115_2327</name>
</gene>
<keyword evidence="9" id="KW-0238">DNA-binding</keyword>
<comment type="caution">
    <text evidence="14">The sequence shown here is derived from an EMBL/GenBank/DDBJ whole genome shotgun (WGS) entry which is preliminary data.</text>
</comment>
<dbReference type="Gene3D" id="3.40.50.300">
    <property type="entry name" value="P-loop containing nucleotide triphosphate hydrolases"/>
    <property type="match status" value="1"/>
</dbReference>
<evidence type="ECO:0000256" key="1">
    <source>
        <dbReference type="ARBA" id="ARBA00004496"/>
    </source>
</evidence>
<evidence type="ECO:0000256" key="9">
    <source>
        <dbReference type="ARBA" id="ARBA00023125"/>
    </source>
</evidence>
<evidence type="ECO:0000256" key="12">
    <source>
        <dbReference type="ARBA" id="ARBA00039316"/>
    </source>
</evidence>
<dbReference type="Proteomes" id="UP000029380">
    <property type="component" value="Unassembled WGS sequence"/>
</dbReference>
<dbReference type="PANTHER" id="PTHR43152:SF3">
    <property type="entry name" value="UVRABC SYSTEM PROTEIN A"/>
    <property type="match status" value="1"/>
</dbReference>
<evidence type="ECO:0000256" key="10">
    <source>
        <dbReference type="ARBA" id="ARBA00023204"/>
    </source>
</evidence>
<reference evidence="14 15" key="1">
    <citation type="submission" date="2014-08" db="EMBL/GenBank/DDBJ databases">
        <title>Genome sequence of Tetragenococcus muriaticus.</title>
        <authorList>
            <person name="Chuea-nongthon C."/>
            <person name="Rodtong S."/>
            <person name="Yongsawatdigul J."/>
            <person name="Steele J.L."/>
            <person name="Liu X.-y."/>
            <person name="Speers J."/>
            <person name="Glasner J.D."/>
            <person name="Neeno-Eckwall E.C."/>
        </authorList>
    </citation>
    <scope>NUCLEOTIDE SEQUENCE [LARGE SCALE GENOMIC DNA]</scope>
    <source>
        <strain evidence="14 15">PMC-11-5</strain>
    </source>
</reference>
<comment type="subcellular location">
    <subcellularLocation>
        <location evidence="1">Cytoplasm</location>
    </subcellularLocation>
</comment>
<dbReference type="GO" id="GO:0004518">
    <property type="term" value="F:nuclease activity"/>
    <property type="evidence" value="ECO:0007669"/>
    <property type="project" value="UniProtKB-KW"/>
</dbReference>
<dbReference type="EMBL" id="JPVU01000257">
    <property type="protein sequence ID" value="KFN89650.1"/>
    <property type="molecule type" value="Genomic_DNA"/>
</dbReference>
<dbReference type="GO" id="GO:0003677">
    <property type="term" value="F:DNA binding"/>
    <property type="evidence" value="ECO:0007669"/>
    <property type="project" value="UniProtKB-KW"/>
</dbReference>
<dbReference type="GO" id="GO:0006281">
    <property type="term" value="P:DNA repair"/>
    <property type="evidence" value="ECO:0007669"/>
    <property type="project" value="UniProtKB-KW"/>
</dbReference>
<dbReference type="InterPro" id="IPR027417">
    <property type="entry name" value="P-loop_NTPase"/>
</dbReference>
<evidence type="ECO:0000256" key="5">
    <source>
        <dbReference type="ARBA" id="ARBA00022763"/>
    </source>
</evidence>
<name>A0A091BYU0_9ENTE</name>
<dbReference type="GO" id="GO:0005524">
    <property type="term" value="F:ATP binding"/>
    <property type="evidence" value="ECO:0007669"/>
    <property type="project" value="UniProtKB-KW"/>
</dbReference>
<keyword evidence="6" id="KW-0228">DNA excision</keyword>
<dbReference type="GO" id="GO:0005737">
    <property type="term" value="C:cytoplasm"/>
    <property type="evidence" value="ECO:0007669"/>
    <property type="project" value="UniProtKB-SubCell"/>
</dbReference>
<evidence type="ECO:0000256" key="3">
    <source>
        <dbReference type="ARBA" id="ARBA00022737"/>
    </source>
</evidence>
<accession>A0A091BYU0</accession>
<keyword evidence="2" id="KW-0963">Cytoplasm</keyword>
<dbReference type="AlphaFoldDB" id="A0A091BYU0"/>
<evidence type="ECO:0000256" key="7">
    <source>
        <dbReference type="ARBA" id="ARBA00022840"/>
    </source>
</evidence>
<evidence type="ECO:0000256" key="11">
    <source>
        <dbReference type="ARBA" id="ARBA00038000"/>
    </source>
</evidence>
<dbReference type="RefSeq" id="WP_052077238.1">
    <property type="nucleotide sequence ID" value="NZ_JPVU01000257.1"/>
</dbReference>
<organism evidence="14 15">
    <name type="scientific">Tetragenococcus muriaticus PMC-11-5</name>
    <dbReference type="NCBI Taxonomy" id="1302649"/>
    <lineage>
        <taxon>Bacteria</taxon>
        <taxon>Bacillati</taxon>
        <taxon>Bacillota</taxon>
        <taxon>Bacilli</taxon>
        <taxon>Lactobacillales</taxon>
        <taxon>Enterococcaceae</taxon>
        <taxon>Tetragenococcus</taxon>
    </lineage>
</organism>
<keyword evidence="3" id="KW-0677">Repeat</keyword>
<keyword evidence="5" id="KW-0227">DNA damage</keyword>
<keyword evidence="4" id="KW-0547">Nucleotide-binding</keyword>
<keyword evidence="7" id="KW-0067">ATP-binding</keyword>
<evidence type="ECO:0000256" key="6">
    <source>
        <dbReference type="ARBA" id="ARBA00022769"/>
    </source>
</evidence>
<dbReference type="SUPFAM" id="SSF52540">
    <property type="entry name" value="P-loop containing nucleoside triphosphate hydrolases"/>
    <property type="match status" value="1"/>
</dbReference>
<proteinExistence type="inferred from homology"/>
<evidence type="ECO:0000256" key="4">
    <source>
        <dbReference type="ARBA" id="ARBA00022741"/>
    </source>
</evidence>
<keyword evidence="10" id="KW-0234">DNA repair</keyword>
<keyword evidence="8" id="KW-0267">Excision nuclease</keyword>
<comment type="similarity">
    <text evidence="11">Belongs to the ABC transporter superfamily. UvrA family.</text>
</comment>
<dbReference type="PANTHER" id="PTHR43152">
    <property type="entry name" value="UVRABC SYSTEM PROTEIN A"/>
    <property type="match status" value="1"/>
</dbReference>
<evidence type="ECO:0000313" key="14">
    <source>
        <dbReference type="EMBL" id="KFN89650.1"/>
    </source>
</evidence>
<sequence>MQRLRLTRTISKQKGNNHLFILDEPTTGMHKIDVFYFMKLIQNLIEDGNTIFFIEHNLDVIKQADYIVELGPGGGDSGGELMFVGDISQFRKTSTQTSVYL</sequence>
<evidence type="ECO:0000313" key="15">
    <source>
        <dbReference type="Proteomes" id="UP000029380"/>
    </source>
</evidence>
<evidence type="ECO:0000256" key="8">
    <source>
        <dbReference type="ARBA" id="ARBA00022881"/>
    </source>
</evidence>
<protein>
    <recommendedName>
        <fullName evidence="12">UvrABC system protein A</fullName>
    </recommendedName>
    <alternativeName>
        <fullName evidence="13">Excinuclease ABC subunit A</fullName>
    </alternativeName>
</protein>